<dbReference type="PANTHER" id="PTHR43364:SF18">
    <property type="entry name" value="OXIDOREDUCTASE"/>
    <property type="match status" value="1"/>
</dbReference>
<proteinExistence type="predicted"/>
<sequence length="357" mass="38820">MEYRQLGASGLRVPALSLGTGTFGGRGPLFGEWGDTDARAARRLVDIALDAGITMFDTADVYSAGASEEVLGQAVKGRRDQVLIATKAGLPMGDGPGEYGTSRARLVKATEDALRRLGTDHIDLFQLHAHDAATPQEEVLATLDQLVREGKIRYTGVSNHSGWQLMKSLATADTYGYPRHVAHQVYYSLIGRDYEWELMPLGLDQGVGAVVWSPLGWGRLTGRIRRGQPLPEKSRLHHTAAFGPPVDDELLYRVVDALDAVAEETGRTIPQVALNWLLCRPTVSSVIVGARDEEQLRQNIGAVGWSLTPEQVARLDEASAKDAAYPYFPYQRQEGFARLSPPPVTLNQPGVPDAQAA</sequence>
<dbReference type="Proteomes" id="UP001519064">
    <property type="component" value="Unassembled WGS sequence"/>
</dbReference>
<protein>
    <submittedName>
        <fullName evidence="2">Aldo/keto reductase</fullName>
    </submittedName>
</protein>
<dbReference type="PANTHER" id="PTHR43364">
    <property type="entry name" value="NADH-SPECIFIC METHYLGLYOXAL REDUCTASE-RELATED"/>
    <property type="match status" value="1"/>
</dbReference>
<dbReference type="InterPro" id="IPR050523">
    <property type="entry name" value="AKR_Detox_Biosynth"/>
</dbReference>
<dbReference type="InterPro" id="IPR036812">
    <property type="entry name" value="NAD(P)_OxRdtase_dom_sf"/>
</dbReference>
<name>A0ABS3X9W8_9ACTN</name>
<dbReference type="InterPro" id="IPR023210">
    <property type="entry name" value="NADP_OxRdtase_dom"/>
</dbReference>
<dbReference type="InterPro" id="IPR020471">
    <property type="entry name" value="AKR"/>
</dbReference>
<dbReference type="CDD" id="cd19091">
    <property type="entry name" value="AKR_PsAKR"/>
    <property type="match status" value="1"/>
</dbReference>
<organism evidence="2 3">
    <name type="scientific">Streptomyces oryzae</name>
    <dbReference type="NCBI Taxonomy" id="1434886"/>
    <lineage>
        <taxon>Bacteria</taxon>
        <taxon>Bacillati</taxon>
        <taxon>Actinomycetota</taxon>
        <taxon>Actinomycetes</taxon>
        <taxon>Kitasatosporales</taxon>
        <taxon>Streptomycetaceae</taxon>
        <taxon>Streptomyces</taxon>
    </lineage>
</organism>
<dbReference type="Pfam" id="PF00248">
    <property type="entry name" value="Aldo_ket_red"/>
    <property type="match status" value="1"/>
</dbReference>
<dbReference type="EMBL" id="JADKMA010000042">
    <property type="protein sequence ID" value="MBO8192180.1"/>
    <property type="molecule type" value="Genomic_DNA"/>
</dbReference>
<feature type="domain" description="NADP-dependent oxidoreductase" evidence="1">
    <location>
        <begin position="16"/>
        <end position="319"/>
    </location>
</feature>
<evidence type="ECO:0000313" key="2">
    <source>
        <dbReference type="EMBL" id="MBO8192180.1"/>
    </source>
</evidence>
<keyword evidence="3" id="KW-1185">Reference proteome</keyword>
<reference evidence="2 3" key="1">
    <citation type="submission" date="2020-11" db="EMBL/GenBank/DDBJ databases">
        <title>Streptomyces spirodelae sp. nov., isolated from duckweed.</title>
        <authorList>
            <person name="Saimee Y."/>
            <person name="Duangmal K."/>
        </authorList>
    </citation>
    <scope>NUCLEOTIDE SEQUENCE [LARGE SCALE GENOMIC DNA]</scope>
    <source>
        <strain evidence="2 3">S16-07</strain>
    </source>
</reference>
<accession>A0ABS3X9W8</accession>
<dbReference type="SUPFAM" id="SSF51430">
    <property type="entry name" value="NAD(P)-linked oxidoreductase"/>
    <property type="match status" value="1"/>
</dbReference>
<dbReference type="Gene3D" id="3.20.20.100">
    <property type="entry name" value="NADP-dependent oxidoreductase domain"/>
    <property type="match status" value="1"/>
</dbReference>
<gene>
    <name evidence="2" type="ORF">ITI46_10960</name>
</gene>
<comment type="caution">
    <text evidence="2">The sequence shown here is derived from an EMBL/GenBank/DDBJ whole genome shotgun (WGS) entry which is preliminary data.</text>
</comment>
<dbReference type="RefSeq" id="WP_209239273.1">
    <property type="nucleotide sequence ID" value="NZ_JADKMA010000042.1"/>
</dbReference>
<evidence type="ECO:0000313" key="3">
    <source>
        <dbReference type="Proteomes" id="UP001519064"/>
    </source>
</evidence>
<dbReference type="PRINTS" id="PR00069">
    <property type="entry name" value="ALDKETRDTASE"/>
</dbReference>
<evidence type="ECO:0000259" key="1">
    <source>
        <dbReference type="Pfam" id="PF00248"/>
    </source>
</evidence>